<evidence type="ECO:0000313" key="2">
    <source>
        <dbReference type="EMBL" id="PCK32801.1"/>
    </source>
</evidence>
<evidence type="ECO:0000313" key="3">
    <source>
        <dbReference type="Proteomes" id="UP000228621"/>
    </source>
</evidence>
<feature type="domain" description="RCK N-terminal" evidence="1">
    <location>
        <begin position="1"/>
        <end position="117"/>
    </location>
</feature>
<dbReference type="Gene3D" id="3.30.70.1450">
    <property type="entry name" value="Regulator of K+ conductance, C-terminal domain"/>
    <property type="match status" value="1"/>
</dbReference>
<protein>
    <submittedName>
        <fullName evidence="2">Potassium transporter TrkA</fullName>
    </submittedName>
</protein>
<dbReference type="EMBL" id="NKHF01000024">
    <property type="protein sequence ID" value="PCK32801.1"/>
    <property type="molecule type" value="Genomic_DNA"/>
</dbReference>
<dbReference type="InterPro" id="IPR036291">
    <property type="entry name" value="NAD(P)-bd_dom_sf"/>
</dbReference>
<dbReference type="Pfam" id="PF02254">
    <property type="entry name" value="TrkA_N"/>
    <property type="match status" value="1"/>
</dbReference>
<reference evidence="3" key="1">
    <citation type="journal article" date="2019" name="Genome Announc.">
        <title>Draft Genome Sequence of Pseudoalteromonas piscicida Strain 36Y ROTHPW, an Hypersaline Seawater Isolate from the South Coast of Sonora, Mexico.</title>
        <authorList>
            <person name="Sanchez-Diaz R."/>
            <person name="Molina-Garza Z.J."/>
            <person name="Cruz-Suarez L.E."/>
            <person name="Selvin J."/>
            <person name="Kiran G.S."/>
            <person name="Ibarra-Gamez J.C."/>
            <person name="Gomez-Gil B."/>
            <person name="Galaviz-Silva L."/>
        </authorList>
    </citation>
    <scope>NUCLEOTIDE SEQUENCE [LARGE SCALE GENOMIC DNA]</scope>
    <source>
        <strain evidence="3">36Y_RITHPW</strain>
    </source>
</reference>
<name>A0A2A5JU45_PSEO7</name>
<accession>A0A2A5JU45</accession>
<dbReference type="SUPFAM" id="SSF116726">
    <property type="entry name" value="TrkA C-terminal domain-like"/>
    <property type="match status" value="1"/>
</dbReference>
<proteinExistence type="predicted"/>
<dbReference type="AlphaFoldDB" id="A0A2A5JU45"/>
<dbReference type="OrthoDB" id="9776294at2"/>
<dbReference type="Gene3D" id="3.40.50.720">
    <property type="entry name" value="NAD(P)-binding Rossmann-like Domain"/>
    <property type="match status" value="1"/>
</dbReference>
<dbReference type="RefSeq" id="WP_099641064.1">
    <property type="nucleotide sequence ID" value="NZ_JAQPZX010000038.1"/>
</dbReference>
<dbReference type="Proteomes" id="UP000228621">
    <property type="component" value="Unassembled WGS sequence"/>
</dbReference>
<evidence type="ECO:0000259" key="1">
    <source>
        <dbReference type="PROSITE" id="PS51201"/>
    </source>
</evidence>
<dbReference type="GO" id="GO:0006813">
    <property type="term" value="P:potassium ion transport"/>
    <property type="evidence" value="ECO:0007669"/>
    <property type="project" value="InterPro"/>
</dbReference>
<dbReference type="PANTHER" id="PTHR43833:SF7">
    <property type="entry name" value="KTR SYSTEM POTASSIUM UPTAKE PROTEIN C"/>
    <property type="match status" value="1"/>
</dbReference>
<comment type="caution">
    <text evidence="2">The sequence shown here is derived from an EMBL/GenBank/DDBJ whole genome shotgun (WGS) entry which is preliminary data.</text>
</comment>
<dbReference type="InterPro" id="IPR003148">
    <property type="entry name" value="RCK_N"/>
</dbReference>
<organism evidence="2 3">
    <name type="scientific">Pseudoalteromonas piscicida</name>
    <dbReference type="NCBI Taxonomy" id="43662"/>
    <lineage>
        <taxon>Bacteria</taxon>
        <taxon>Pseudomonadati</taxon>
        <taxon>Pseudomonadota</taxon>
        <taxon>Gammaproteobacteria</taxon>
        <taxon>Alteromonadales</taxon>
        <taxon>Pseudoalteromonadaceae</taxon>
        <taxon>Pseudoalteromonas</taxon>
    </lineage>
</organism>
<dbReference type="PANTHER" id="PTHR43833">
    <property type="entry name" value="POTASSIUM CHANNEL PROTEIN 2-RELATED-RELATED"/>
    <property type="match status" value="1"/>
</dbReference>
<dbReference type="InterPro" id="IPR036721">
    <property type="entry name" value="RCK_C_sf"/>
</dbReference>
<sequence>MAQFVVVGLGRFGFAACLELKRLGNKVIGVDSRERVVNQVVEHIDYATSLDATDETALRQLDITRSKAVLVAIGENLEASILCVLSLKNLGVEQIWVKASSEAHHTILSRLGVTRVIHPEEEMGIKVAQTLNYPMVNQYMQLGHGFYMVEVIVNKLSCGQSLATLLKRAKGEIKAVLVKRGKACYANPAESFLINEDDKVILNGQLKALNSIALKLGA</sequence>
<dbReference type="InterPro" id="IPR050721">
    <property type="entry name" value="Trk_Ktr_HKT_K-transport"/>
</dbReference>
<dbReference type="SUPFAM" id="SSF51735">
    <property type="entry name" value="NAD(P)-binding Rossmann-fold domains"/>
    <property type="match status" value="1"/>
</dbReference>
<keyword evidence="3" id="KW-1185">Reference proteome</keyword>
<gene>
    <name evidence="2" type="ORF">CEX98_05245</name>
</gene>
<dbReference type="PROSITE" id="PS51201">
    <property type="entry name" value="RCK_N"/>
    <property type="match status" value="1"/>
</dbReference>